<dbReference type="InterPro" id="IPR036871">
    <property type="entry name" value="PX_dom_sf"/>
</dbReference>
<reference evidence="4" key="1">
    <citation type="submission" date="2023-07" db="EMBL/GenBank/DDBJ databases">
        <authorList>
            <consortium name="AG Swart"/>
            <person name="Singh M."/>
            <person name="Singh A."/>
            <person name="Seah K."/>
            <person name="Emmerich C."/>
        </authorList>
    </citation>
    <scope>NUCLEOTIDE SEQUENCE</scope>
    <source>
        <strain evidence="4">DP1</strain>
    </source>
</reference>
<dbReference type="SUPFAM" id="SSF64268">
    <property type="entry name" value="PX domain"/>
    <property type="match status" value="1"/>
</dbReference>
<dbReference type="EMBL" id="CAMPGE010006374">
    <property type="protein sequence ID" value="CAI2365216.1"/>
    <property type="molecule type" value="Genomic_DNA"/>
</dbReference>
<accession>A0AAD1UEQ8</accession>
<protein>
    <recommendedName>
        <fullName evidence="3">PX domain-containing protein</fullName>
    </recommendedName>
</protein>
<feature type="domain" description="PX" evidence="3">
    <location>
        <begin position="119"/>
        <end position="231"/>
    </location>
</feature>
<dbReference type="Gene3D" id="3.30.1520.10">
    <property type="entry name" value="Phox-like domain"/>
    <property type="match status" value="1"/>
</dbReference>
<dbReference type="InterPro" id="IPR001683">
    <property type="entry name" value="PX_dom"/>
</dbReference>
<dbReference type="Proteomes" id="UP001295684">
    <property type="component" value="Unassembled WGS sequence"/>
</dbReference>
<dbReference type="PROSITE" id="PS50195">
    <property type="entry name" value="PX"/>
    <property type="match status" value="1"/>
</dbReference>
<dbReference type="SMART" id="SM00312">
    <property type="entry name" value="PX"/>
    <property type="match status" value="1"/>
</dbReference>
<keyword evidence="5" id="KW-1185">Reference proteome</keyword>
<evidence type="ECO:0000313" key="4">
    <source>
        <dbReference type="EMBL" id="CAI2365216.1"/>
    </source>
</evidence>
<evidence type="ECO:0000313" key="5">
    <source>
        <dbReference type="Proteomes" id="UP001295684"/>
    </source>
</evidence>
<dbReference type="PANTHER" id="PTHR10555">
    <property type="entry name" value="SORTING NEXIN"/>
    <property type="match status" value="1"/>
</dbReference>
<dbReference type="Pfam" id="PF00787">
    <property type="entry name" value="PX"/>
    <property type="match status" value="1"/>
</dbReference>
<keyword evidence="1" id="KW-0175">Coiled coil</keyword>
<feature type="compositionally biased region" description="Pro residues" evidence="2">
    <location>
        <begin position="91"/>
        <end position="101"/>
    </location>
</feature>
<gene>
    <name evidence="4" type="ORF">ECRASSUSDP1_LOCUS6566</name>
</gene>
<dbReference type="GO" id="GO:0035091">
    <property type="term" value="F:phosphatidylinositol binding"/>
    <property type="evidence" value="ECO:0007669"/>
    <property type="project" value="InterPro"/>
</dbReference>
<dbReference type="AlphaFoldDB" id="A0AAD1UEQ8"/>
<feature type="region of interest" description="Disordered" evidence="2">
    <location>
        <begin position="1"/>
        <end position="122"/>
    </location>
</feature>
<dbReference type="PANTHER" id="PTHR10555:SF170">
    <property type="entry name" value="FI18122P1"/>
    <property type="match status" value="1"/>
</dbReference>
<evidence type="ECO:0000256" key="2">
    <source>
        <dbReference type="SAM" id="MobiDB-lite"/>
    </source>
</evidence>
<dbReference type="GO" id="GO:0005768">
    <property type="term" value="C:endosome"/>
    <property type="evidence" value="ECO:0007669"/>
    <property type="project" value="TreeGrafter"/>
</dbReference>
<name>A0AAD1UEQ8_EUPCR</name>
<sequence>MSGNNGLFDSDDEDDIQYNPDEGSDYGQPVTAPPPVSAPPPVTAPPPVLAPPPVSAHHVSAPAPVPASPAGYEEEKTPSYPPVGTPSSGLAPPPPPAPSPAPVSGTTSAPIPTPVPAAPAGLEDDSVFTVTDPVNSGHISYTVRGRDEDGDFEGSRRFNDFYRLRSSLVNRWPGTFIPAVPAKKAVGNKDDRYIEHRRHFLQRFLRKVGALPHILNSDEFKIFSRPSGDIEKMLSMLPKMTPQALVERYKTVLFIDEFPDEFLIKQCREVINEFGAFCKKVLPTLKALRETTAKMVPTRAQQNANYKGLITSMVKFEEEALSQYCDSNYNRFVVGDPSCPDLKDKCEQLSEELKNPFGEFHNWILGEISDIECLQEAIHCRDKSIQHRAKLESKKKANQKEIDSLNKGKKTLKTLFTSKSGTQTKITTLSASISQLEKDIEEMDKLVKMIEVHLGEAVIPHFKETQMKHYYEVCQRFAVMEIEDSNRSATYWANFLENSNIKMT</sequence>
<organism evidence="4 5">
    <name type="scientific">Euplotes crassus</name>
    <dbReference type="NCBI Taxonomy" id="5936"/>
    <lineage>
        <taxon>Eukaryota</taxon>
        <taxon>Sar</taxon>
        <taxon>Alveolata</taxon>
        <taxon>Ciliophora</taxon>
        <taxon>Intramacronucleata</taxon>
        <taxon>Spirotrichea</taxon>
        <taxon>Hypotrichia</taxon>
        <taxon>Euplotida</taxon>
        <taxon>Euplotidae</taxon>
        <taxon>Moneuplotes</taxon>
    </lineage>
</organism>
<feature type="compositionally biased region" description="Pro residues" evidence="2">
    <location>
        <begin position="31"/>
        <end position="54"/>
    </location>
</feature>
<evidence type="ECO:0000256" key="1">
    <source>
        <dbReference type="SAM" id="Coils"/>
    </source>
</evidence>
<proteinExistence type="predicted"/>
<evidence type="ECO:0000259" key="3">
    <source>
        <dbReference type="PROSITE" id="PS50195"/>
    </source>
</evidence>
<comment type="caution">
    <text evidence="4">The sequence shown here is derived from an EMBL/GenBank/DDBJ whole genome shotgun (WGS) entry which is preliminary data.</text>
</comment>
<feature type="coiled-coil region" evidence="1">
    <location>
        <begin position="388"/>
        <end position="453"/>
    </location>
</feature>